<keyword evidence="1" id="KW-0472">Membrane</keyword>
<keyword evidence="1" id="KW-1133">Transmembrane helix</keyword>
<name>A0ABQ0C6Z1_9PROT</name>
<keyword evidence="3" id="KW-1185">Reference proteome</keyword>
<evidence type="ECO:0000256" key="1">
    <source>
        <dbReference type="SAM" id="Phobius"/>
    </source>
</evidence>
<keyword evidence="1" id="KW-0812">Transmembrane</keyword>
<organism evidence="2 3">
    <name type="scientific">Candidatus Magnetaquiglobus chichijimensis</name>
    <dbReference type="NCBI Taxonomy" id="3141448"/>
    <lineage>
        <taxon>Bacteria</taxon>
        <taxon>Pseudomonadati</taxon>
        <taxon>Pseudomonadota</taxon>
        <taxon>Magnetococcia</taxon>
        <taxon>Magnetococcales</taxon>
        <taxon>Candidatus Magnetaquicoccaceae</taxon>
        <taxon>Candidatus Magnetaquiglobus</taxon>
    </lineage>
</organism>
<reference evidence="2 3" key="1">
    <citation type="submission" date="2024-09" db="EMBL/GenBank/DDBJ databases">
        <title>Draft genome sequence of Candidatus Magnetaquicoccaceae bacterium FCR-1.</title>
        <authorList>
            <person name="Shimoshige H."/>
            <person name="Shimamura S."/>
            <person name="Taoka A."/>
            <person name="Kobayashi H."/>
            <person name="Maekawa T."/>
        </authorList>
    </citation>
    <scope>NUCLEOTIDE SEQUENCE [LARGE SCALE GENOMIC DNA]</scope>
    <source>
        <strain evidence="2 3">FCR-1</strain>
    </source>
</reference>
<evidence type="ECO:0000313" key="2">
    <source>
        <dbReference type="EMBL" id="GAB0056654.1"/>
    </source>
</evidence>
<sequence>MDFDTLVSFTRQFALVWFFVLFVAIIAWAYWPGHKKRYEQEGKKILEEGDE</sequence>
<accession>A0ABQ0C6Z1</accession>
<dbReference type="RefSeq" id="WP_420904376.1">
    <property type="nucleotide sequence ID" value="NZ_BAAFGK010000004.1"/>
</dbReference>
<feature type="transmembrane region" description="Helical" evidence="1">
    <location>
        <begin position="12"/>
        <end position="31"/>
    </location>
</feature>
<gene>
    <name evidence="2" type="ORF">SIID45300_00962</name>
</gene>
<evidence type="ECO:0000313" key="3">
    <source>
        <dbReference type="Proteomes" id="UP001628193"/>
    </source>
</evidence>
<proteinExistence type="predicted"/>
<dbReference type="CDD" id="cd01324">
    <property type="entry name" value="cbb3_Oxidase_CcoQ"/>
    <property type="match status" value="1"/>
</dbReference>
<protein>
    <submittedName>
        <fullName evidence="2">Uncharacterized protein</fullName>
    </submittedName>
</protein>
<dbReference type="EMBL" id="BAAFGK010000004">
    <property type="protein sequence ID" value="GAB0056654.1"/>
    <property type="molecule type" value="Genomic_DNA"/>
</dbReference>
<dbReference type="Proteomes" id="UP001628193">
    <property type="component" value="Unassembled WGS sequence"/>
</dbReference>
<comment type="caution">
    <text evidence="2">The sequence shown here is derived from an EMBL/GenBank/DDBJ whole genome shotgun (WGS) entry which is preliminary data.</text>
</comment>
<dbReference type="Pfam" id="PF05545">
    <property type="entry name" value="FixQ"/>
    <property type="match status" value="1"/>
</dbReference>
<dbReference type="InterPro" id="IPR008621">
    <property type="entry name" value="Cbb3-typ_cyt_oxidase_comp"/>
</dbReference>